<dbReference type="InterPro" id="IPR002110">
    <property type="entry name" value="Ankyrin_rpt"/>
</dbReference>
<accession>A0ABN9YLK8</accession>
<dbReference type="EMBL" id="CAUYUJ010022677">
    <property type="protein sequence ID" value="CAK0911950.1"/>
    <property type="molecule type" value="Genomic_DNA"/>
</dbReference>
<sequence length="508" mass="54111">MVRHQLSSSAQCWVPKGSAALQWLEQGANQTGTEALGGPAGTVELQTDATASTRGSEACCESNSESAGPEDTLSSTGDARDACPARPRASTVQRAAVAEEDGASAGTVLLRMLRPPGGCARAHTVHREPQPLSTDEYALWSMQAREDREAGADTANTDTFGDDAVLRGWSFEENLAANERIANETAIYALEPQAQQQSYERRWLPDRQGAPAQPLQAAFGDVEQHLYRLGWSPDCQGAPPQSLEAAIGEVERLQGAVHEAVELVEIQPASLKKVIHLVVSSGWSHITWRRDYTALHLAAECGRPDVVPLLVAMRGDLEAKDSRGRTPADVAKSRGRDVAAFSPLQPACLAAKKLDELASDAGGGQDCWFTPKGAILQWRCLSLALAEALNLLPLEPQSLRAAVMFTAAGGAGVLSWQTQHTTCLHLAAELRRDDLMPLLIALRADPDVPDCAGRTALDVATARKHWPSVWAMLKSMRDGGPKPGGTIAMQTSGAGERVGPSPAGTKSH</sequence>
<feature type="region of interest" description="Disordered" evidence="4">
    <location>
        <begin position="480"/>
        <end position="508"/>
    </location>
</feature>
<name>A0ABN9YLK8_9DINO</name>
<dbReference type="SUPFAM" id="SSF48403">
    <property type="entry name" value="Ankyrin repeat"/>
    <property type="match status" value="1"/>
</dbReference>
<evidence type="ECO:0000256" key="3">
    <source>
        <dbReference type="PROSITE-ProRule" id="PRU00023"/>
    </source>
</evidence>
<evidence type="ECO:0000256" key="4">
    <source>
        <dbReference type="SAM" id="MobiDB-lite"/>
    </source>
</evidence>
<evidence type="ECO:0000256" key="1">
    <source>
        <dbReference type="ARBA" id="ARBA00022737"/>
    </source>
</evidence>
<dbReference type="PANTHER" id="PTHR24171">
    <property type="entry name" value="ANKYRIN REPEAT DOMAIN-CONTAINING PROTEIN 39-RELATED"/>
    <property type="match status" value="1"/>
</dbReference>
<evidence type="ECO:0000313" key="5">
    <source>
        <dbReference type="EMBL" id="CAK0911950.1"/>
    </source>
</evidence>
<evidence type="ECO:0000256" key="2">
    <source>
        <dbReference type="ARBA" id="ARBA00023043"/>
    </source>
</evidence>
<keyword evidence="6" id="KW-1185">Reference proteome</keyword>
<feature type="compositionally biased region" description="Low complexity" evidence="4">
    <location>
        <begin position="56"/>
        <end position="67"/>
    </location>
</feature>
<keyword evidence="1" id="KW-0677">Repeat</keyword>
<feature type="repeat" description="ANK" evidence="3">
    <location>
        <begin position="290"/>
        <end position="322"/>
    </location>
</feature>
<evidence type="ECO:0000313" key="6">
    <source>
        <dbReference type="Proteomes" id="UP001189429"/>
    </source>
</evidence>
<reference evidence="5" key="1">
    <citation type="submission" date="2023-10" db="EMBL/GenBank/DDBJ databases">
        <authorList>
            <person name="Chen Y."/>
            <person name="Shah S."/>
            <person name="Dougan E. K."/>
            <person name="Thang M."/>
            <person name="Chan C."/>
        </authorList>
    </citation>
    <scope>NUCLEOTIDE SEQUENCE [LARGE SCALE GENOMIC DNA]</scope>
</reference>
<comment type="caution">
    <text evidence="5">The sequence shown here is derived from an EMBL/GenBank/DDBJ whole genome shotgun (WGS) entry which is preliminary data.</text>
</comment>
<protein>
    <submittedName>
        <fullName evidence="5">Uncharacterized protein</fullName>
    </submittedName>
</protein>
<organism evidence="5 6">
    <name type="scientific">Prorocentrum cordatum</name>
    <dbReference type="NCBI Taxonomy" id="2364126"/>
    <lineage>
        <taxon>Eukaryota</taxon>
        <taxon>Sar</taxon>
        <taxon>Alveolata</taxon>
        <taxon>Dinophyceae</taxon>
        <taxon>Prorocentrales</taxon>
        <taxon>Prorocentraceae</taxon>
        <taxon>Prorocentrum</taxon>
    </lineage>
</organism>
<dbReference type="Pfam" id="PF13857">
    <property type="entry name" value="Ank_5"/>
    <property type="match status" value="1"/>
</dbReference>
<dbReference type="Proteomes" id="UP001189429">
    <property type="component" value="Unassembled WGS sequence"/>
</dbReference>
<dbReference type="PROSITE" id="PS50297">
    <property type="entry name" value="ANK_REP_REGION"/>
    <property type="match status" value="1"/>
</dbReference>
<dbReference type="PANTHER" id="PTHR24171:SF9">
    <property type="entry name" value="ANKYRIN REPEAT DOMAIN-CONTAINING PROTEIN 39"/>
    <property type="match status" value="1"/>
</dbReference>
<feature type="region of interest" description="Disordered" evidence="4">
    <location>
        <begin position="54"/>
        <end position="86"/>
    </location>
</feature>
<proteinExistence type="predicted"/>
<dbReference type="InterPro" id="IPR036770">
    <property type="entry name" value="Ankyrin_rpt-contain_sf"/>
</dbReference>
<keyword evidence="2 3" id="KW-0040">ANK repeat</keyword>
<dbReference type="Gene3D" id="1.25.40.20">
    <property type="entry name" value="Ankyrin repeat-containing domain"/>
    <property type="match status" value="2"/>
</dbReference>
<dbReference type="PROSITE" id="PS50088">
    <property type="entry name" value="ANK_REPEAT"/>
    <property type="match status" value="1"/>
</dbReference>
<gene>
    <name evidence="5" type="ORF">PCOR1329_LOCUS85667</name>
</gene>
<dbReference type="SMART" id="SM00248">
    <property type="entry name" value="ANK"/>
    <property type="match status" value="2"/>
</dbReference>